<dbReference type="Pfam" id="PF02171">
    <property type="entry name" value="Piwi"/>
    <property type="match status" value="1"/>
</dbReference>
<organism evidence="4 5">
    <name type="scientific">Mycena sanguinolenta</name>
    <dbReference type="NCBI Taxonomy" id="230812"/>
    <lineage>
        <taxon>Eukaryota</taxon>
        <taxon>Fungi</taxon>
        <taxon>Dikarya</taxon>
        <taxon>Basidiomycota</taxon>
        <taxon>Agaricomycotina</taxon>
        <taxon>Agaricomycetes</taxon>
        <taxon>Agaricomycetidae</taxon>
        <taxon>Agaricales</taxon>
        <taxon>Marasmiineae</taxon>
        <taxon>Mycenaceae</taxon>
        <taxon>Mycena</taxon>
    </lineage>
</organism>
<dbReference type="Pfam" id="PF02170">
    <property type="entry name" value="PAZ"/>
    <property type="match status" value="1"/>
</dbReference>
<keyword evidence="5" id="KW-1185">Reference proteome</keyword>
<dbReference type="SMART" id="SM00950">
    <property type="entry name" value="Piwi"/>
    <property type="match status" value="1"/>
</dbReference>
<feature type="region of interest" description="Disordered" evidence="1">
    <location>
        <begin position="1"/>
        <end position="63"/>
    </location>
</feature>
<dbReference type="Gene3D" id="3.40.50.2300">
    <property type="match status" value="1"/>
</dbReference>
<accession>A0A8H7D4V6</accession>
<feature type="domain" description="PAZ" evidence="2">
    <location>
        <begin position="260"/>
        <end position="372"/>
    </location>
</feature>
<gene>
    <name evidence="4" type="ORF">MSAN_01241300</name>
</gene>
<dbReference type="InterPro" id="IPR036085">
    <property type="entry name" value="PAZ_dom_sf"/>
</dbReference>
<dbReference type="InterPro" id="IPR012337">
    <property type="entry name" value="RNaseH-like_sf"/>
</dbReference>
<dbReference type="CDD" id="cd02846">
    <property type="entry name" value="PAZ_argonaute_like"/>
    <property type="match status" value="1"/>
</dbReference>
<dbReference type="AlphaFoldDB" id="A0A8H7D4V6"/>
<evidence type="ECO:0000313" key="4">
    <source>
        <dbReference type="EMBL" id="KAF7359006.1"/>
    </source>
</evidence>
<evidence type="ECO:0000313" key="5">
    <source>
        <dbReference type="Proteomes" id="UP000623467"/>
    </source>
</evidence>
<dbReference type="InterPro" id="IPR014811">
    <property type="entry name" value="ArgoL1"/>
</dbReference>
<dbReference type="InterPro" id="IPR032472">
    <property type="entry name" value="ArgoL2"/>
</dbReference>
<feature type="compositionally biased region" description="Gly residues" evidence="1">
    <location>
        <begin position="15"/>
        <end position="30"/>
    </location>
</feature>
<comment type="caution">
    <text evidence="4">The sequence shown here is derived from an EMBL/GenBank/DDBJ whole genome shotgun (WGS) entry which is preliminary data.</text>
</comment>
<sequence length="883" mass="96871">MPPRGQDRGAPRGAPRGGGGRGRGGRGVGRGQAAAPQPAHQAPASHITTVGVRRPGFGSSGRSIPVNINSFKTTIPDGWVYHYDVAIASEKVFPVAMNMRLIKSLQETIAPTIFTQKVAFDGKKNIYSPIELNLPGGKAEFDVTLPQQSSNSDRPPKIYKVRLAFAAKINTEVLHRFIAGQQSQDETVSTSLMAFNVVIKMDPAQRFPTKGRSFFTPSETRSIGGGLVLWRGYFQSIRPTLGKMSINVDISSGVMYQPGPLIDLCLAFLNRNNPALLTRQMPDRERIALGRFIAGVRVQTEDAAGATRARVIGKLARTGASQSTFTMRSGRSLTVAQYFQETRGRPLRFPDLLCVEVGQGALLPLELCTVLPGQLVRKEIPEDKQTALVEFATMKPKERLDSIRKGLQVLSYGQSEYVRQFGLTVDSTLLSTQARVLEAPRLKYGPGKAPIVNPANGSWNMADKKLFKPCTIAAWVLVIFETQNRFNDSAANEVATSFVAGMRSTGITVTDPVPVVRWIKGQGNIPQELQAAGSACFNEKKVAPTLFLAILPEGGNGIYTIVKHWGDVRRGVATQCLKSRKCTRAKIQYWANVALKVNVKLGGINVVTDTVLSDPHNPTVFLGADVMHPAPGSTGRPSFSAVVGSVDSNGAKYVAAQCVQESRQELISDLKEMTKDVLTSYMSYRRQAEKVQNAAPKRLMFYRDGVSEGQFQQVLDNELPLIKEACEELKINPRITLIIVGKRHHIRLFPTNDRDADRSGNCPAGTVVDRDIGHPTEFDFYLQSHGGLLGTSRPAHYSVLYDESNFSLFSFALCHVYARSTRSVSIPAPVYYADIVCSRAKNHFDPFTQQSDSGATETSETLEAFKQAYLPLHDGQKLRMYFS</sequence>
<evidence type="ECO:0000259" key="3">
    <source>
        <dbReference type="PROSITE" id="PS50822"/>
    </source>
</evidence>
<feature type="compositionally biased region" description="Low complexity" evidence="1">
    <location>
        <begin position="31"/>
        <end position="44"/>
    </location>
</feature>
<evidence type="ECO:0000259" key="2">
    <source>
        <dbReference type="PROSITE" id="PS50821"/>
    </source>
</evidence>
<dbReference type="SUPFAM" id="SSF101690">
    <property type="entry name" value="PAZ domain"/>
    <property type="match status" value="1"/>
</dbReference>
<dbReference type="SMART" id="SM01163">
    <property type="entry name" value="DUF1785"/>
    <property type="match status" value="1"/>
</dbReference>
<dbReference type="PROSITE" id="PS50822">
    <property type="entry name" value="PIWI"/>
    <property type="match status" value="1"/>
</dbReference>
<feature type="compositionally biased region" description="Basic and acidic residues" evidence="1">
    <location>
        <begin position="1"/>
        <end position="10"/>
    </location>
</feature>
<dbReference type="SUPFAM" id="SSF53098">
    <property type="entry name" value="Ribonuclease H-like"/>
    <property type="match status" value="1"/>
</dbReference>
<proteinExistence type="predicted"/>
<dbReference type="InterPro" id="IPR003100">
    <property type="entry name" value="PAZ_dom"/>
</dbReference>
<dbReference type="Pfam" id="PF16488">
    <property type="entry name" value="ArgoL2"/>
    <property type="match status" value="1"/>
</dbReference>
<evidence type="ECO:0000256" key="1">
    <source>
        <dbReference type="SAM" id="MobiDB-lite"/>
    </source>
</evidence>
<dbReference type="InterPro" id="IPR032473">
    <property type="entry name" value="Argonaute_Mid_dom"/>
</dbReference>
<dbReference type="Gene3D" id="2.170.260.10">
    <property type="entry name" value="paz domain"/>
    <property type="match status" value="1"/>
</dbReference>
<dbReference type="Pfam" id="PF08699">
    <property type="entry name" value="ArgoL1"/>
    <property type="match status" value="1"/>
</dbReference>
<dbReference type="Proteomes" id="UP000623467">
    <property type="component" value="Unassembled WGS sequence"/>
</dbReference>
<dbReference type="InterPro" id="IPR036397">
    <property type="entry name" value="RNaseH_sf"/>
</dbReference>
<dbReference type="PROSITE" id="PS50821">
    <property type="entry name" value="PAZ"/>
    <property type="match status" value="1"/>
</dbReference>
<dbReference type="GO" id="GO:0003723">
    <property type="term" value="F:RNA binding"/>
    <property type="evidence" value="ECO:0007669"/>
    <property type="project" value="InterPro"/>
</dbReference>
<dbReference type="InterPro" id="IPR003165">
    <property type="entry name" value="Piwi"/>
</dbReference>
<protein>
    <submittedName>
        <fullName evidence="4">Protein argonaute-2</fullName>
    </submittedName>
</protein>
<name>A0A8H7D4V6_9AGAR</name>
<dbReference type="InterPro" id="IPR032474">
    <property type="entry name" value="Argonaute_N"/>
</dbReference>
<dbReference type="Pfam" id="PF16487">
    <property type="entry name" value="ArgoMid"/>
    <property type="match status" value="1"/>
</dbReference>
<dbReference type="OrthoDB" id="10252740at2759"/>
<dbReference type="Pfam" id="PF16486">
    <property type="entry name" value="ArgoN"/>
    <property type="match status" value="1"/>
</dbReference>
<dbReference type="CDD" id="cd04657">
    <property type="entry name" value="Piwi_ago-like"/>
    <property type="match status" value="1"/>
</dbReference>
<reference evidence="4" key="1">
    <citation type="submission" date="2020-05" db="EMBL/GenBank/DDBJ databases">
        <title>Mycena genomes resolve the evolution of fungal bioluminescence.</title>
        <authorList>
            <person name="Tsai I.J."/>
        </authorList>
    </citation>
    <scope>NUCLEOTIDE SEQUENCE</scope>
    <source>
        <strain evidence="4">160909Yilan</strain>
    </source>
</reference>
<feature type="domain" description="Piwi" evidence="3">
    <location>
        <begin position="546"/>
        <end position="845"/>
    </location>
</feature>
<dbReference type="Gene3D" id="3.30.420.10">
    <property type="entry name" value="Ribonuclease H-like superfamily/Ribonuclease H"/>
    <property type="match status" value="1"/>
</dbReference>
<dbReference type="PANTHER" id="PTHR22891">
    <property type="entry name" value="EUKARYOTIC TRANSLATION INITIATION FACTOR 2C"/>
    <property type="match status" value="1"/>
</dbReference>
<dbReference type="InterPro" id="IPR045246">
    <property type="entry name" value="Piwi_ago-like"/>
</dbReference>
<dbReference type="EMBL" id="JACAZH010000009">
    <property type="protein sequence ID" value="KAF7359006.1"/>
    <property type="molecule type" value="Genomic_DNA"/>
</dbReference>